<proteinExistence type="predicted"/>
<keyword evidence="1" id="KW-1133">Transmembrane helix</keyword>
<dbReference type="GO" id="GO:0005886">
    <property type="term" value="C:plasma membrane"/>
    <property type="evidence" value="ECO:0007669"/>
    <property type="project" value="TreeGrafter"/>
</dbReference>
<dbReference type="PANTHER" id="PTHR42903:SF1">
    <property type="entry name" value="INNER MEMBRANE PROTEIN YCCF"/>
    <property type="match status" value="1"/>
</dbReference>
<feature type="domain" description="Inner membrane component" evidence="2">
    <location>
        <begin position="4"/>
        <end position="54"/>
    </location>
</feature>
<dbReference type="InterPro" id="IPR052937">
    <property type="entry name" value="Inner_membrane_protein"/>
</dbReference>
<dbReference type="Proteomes" id="UP000478417">
    <property type="component" value="Unassembled WGS sequence"/>
</dbReference>
<accession>A0A6B2LZN7</accession>
<feature type="transmembrane region" description="Helical" evidence="1">
    <location>
        <begin position="90"/>
        <end position="109"/>
    </location>
</feature>
<dbReference type="PIRSF" id="PIRSF028777">
    <property type="entry name" value="UCP028777"/>
    <property type="match status" value="1"/>
</dbReference>
<evidence type="ECO:0000313" key="3">
    <source>
        <dbReference type="EMBL" id="NDV61913.1"/>
    </source>
</evidence>
<dbReference type="InterPro" id="IPR031308">
    <property type="entry name" value="UCP028777"/>
</dbReference>
<dbReference type="AlphaFoldDB" id="A0A6B2LZN7"/>
<name>A0A6B2LZN7_9BACT</name>
<evidence type="ECO:0000259" key="2">
    <source>
        <dbReference type="Pfam" id="PF03733"/>
    </source>
</evidence>
<protein>
    <submittedName>
        <fullName evidence="3">YccF family protein</fullName>
    </submittedName>
</protein>
<dbReference type="EMBL" id="JAAGNX010000001">
    <property type="protein sequence ID" value="NDV61913.1"/>
    <property type="molecule type" value="Genomic_DNA"/>
</dbReference>
<dbReference type="InterPro" id="IPR005185">
    <property type="entry name" value="YccF"/>
</dbReference>
<dbReference type="PANTHER" id="PTHR42903">
    <property type="entry name" value="INNER MEMBRANE PROTEIN YCCF"/>
    <property type="match status" value="1"/>
</dbReference>
<sequence length="131" mass="14248">MSLLLNLLWFVLGGWIMAIQWFIGGLILAITIIGLPFVPGIWRIAMFSAFPFGQELIDSPKGRGGSVFSGLLNIFWLIFAGIWIAISHALAGIVLFITIIGIPFGFAHFKLAGAALMPVGKEIVPKPLKTR</sequence>
<keyword evidence="1" id="KW-0812">Transmembrane</keyword>
<keyword evidence="1" id="KW-0472">Membrane</keyword>
<dbReference type="Pfam" id="PF03733">
    <property type="entry name" value="YccF"/>
    <property type="match status" value="2"/>
</dbReference>
<evidence type="ECO:0000256" key="1">
    <source>
        <dbReference type="SAM" id="Phobius"/>
    </source>
</evidence>
<feature type="transmembrane region" description="Helical" evidence="1">
    <location>
        <begin position="7"/>
        <end position="34"/>
    </location>
</feature>
<gene>
    <name evidence="3" type="ORF">G0Q06_05575</name>
</gene>
<feature type="transmembrane region" description="Helical" evidence="1">
    <location>
        <begin position="64"/>
        <end position="84"/>
    </location>
</feature>
<comment type="caution">
    <text evidence="3">The sequence shown here is derived from an EMBL/GenBank/DDBJ whole genome shotgun (WGS) entry which is preliminary data.</text>
</comment>
<evidence type="ECO:0000313" key="4">
    <source>
        <dbReference type="Proteomes" id="UP000478417"/>
    </source>
</evidence>
<organism evidence="3 4">
    <name type="scientific">Oceanipulchritudo coccoides</name>
    <dbReference type="NCBI Taxonomy" id="2706888"/>
    <lineage>
        <taxon>Bacteria</taxon>
        <taxon>Pseudomonadati</taxon>
        <taxon>Verrucomicrobiota</taxon>
        <taxon>Opitutia</taxon>
        <taxon>Puniceicoccales</taxon>
        <taxon>Oceanipulchritudinaceae</taxon>
        <taxon>Oceanipulchritudo</taxon>
    </lineage>
</organism>
<reference evidence="3 4" key="1">
    <citation type="submission" date="2020-02" db="EMBL/GenBank/DDBJ databases">
        <title>Albibacoteraceae fam. nov., the first described family within the subdivision 4 Verrucomicrobia.</title>
        <authorList>
            <person name="Xi F."/>
        </authorList>
    </citation>
    <scope>NUCLEOTIDE SEQUENCE [LARGE SCALE GENOMIC DNA]</scope>
    <source>
        <strain evidence="3 4">CK1056</strain>
    </source>
</reference>
<keyword evidence="4" id="KW-1185">Reference proteome</keyword>
<feature type="domain" description="Inner membrane component" evidence="2">
    <location>
        <begin position="71"/>
        <end position="121"/>
    </location>
</feature>